<proteinExistence type="predicted"/>
<comment type="caution">
    <text evidence="2">The sequence shown here is derived from an EMBL/GenBank/DDBJ whole genome shotgun (WGS) entry which is preliminary data.</text>
</comment>
<evidence type="ECO:0000313" key="3">
    <source>
        <dbReference type="Proteomes" id="UP000265520"/>
    </source>
</evidence>
<evidence type="ECO:0000313" key="2">
    <source>
        <dbReference type="EMBL" id="MCI44832.1"/>
    </source>
</evidence>
<name>A0A392S8P6_9FABA</name>
<dbReference type="Proteomes" id="UP000265520">
    <property type="component" value="Unassembled WGS sequence"/>
</dbReference>
<feature type="non-terminal residue" evidence="2">
    <location>
        <position position="109"/>
    </location>
</feature>
<feature type="region of interest" description="Disordered" evidence="1">
    <location>
        <begin position="46"/>
        <end position="109"/>
    </location>
</feature>
<dbReference type="EMBL" id="LXQA010335848">
    <property type="protein sequence ID" value="MCI44832.1"/>
    <property type="molecule type" value="Genomic_DNA"/>
</dbReference>
<evidence type="ECO:0000256" key="1">
    <source>
        <dbReference type="SAM" id="MobiDB-lite"/>
    </source>
</evidence>
<accession>A0A392S8P6</accession>
<protein>
    <submittedName>
        <fullName evidence="2">NF-X1-type zinc finger protein NFXL1-like</fullName>
    </submittedName>
</protein>
<feature type="non-terminal residue" evidence="2">
    <location>
        <position position="1"/>
    </location>
</feature>
<feature type="region of interest" description="Disordered" evidence="1">
    <location>
        <begin position="1"/>
        <end position="34"/>
    </location>
</feature>
<reference evidence="2 3" key="1">
    <citation type="journal article" date="2018" name="Front. Plant Sci.">
        <title>Red Clover (Trifolium pratense) and Zigzag Clover (T. medium) - A Picture of Genomic Similarities and Differences.</title>
        <authorList>
            <person name="Dluhosova J."/>
            <person name="Istvanek J."/>
            <person name="Nedelnik J."/>
            <person name="Repkova J."/>
        </authorList>
    </citation>
    <scope>NUCLEOTIDE SEQUENCE [LARGE SCALE GENOMIC DNA]</scope>
    <source>
        <strain evidence="3">cv. 10/8</strain>
        <tissue evidence="2">Leaf</tissue>
    </source>
</reference>
<organism evidence="2 3">
    <name type="scientific">Trifolium medium</name>
    <dbReference type="NCBI Taxonomy" id="97028"/>
    <lineage>
        <taxon>Eukaryota</taxon>
        <taxon>Viridiplantae</taxon>
        <taxon>Streptophyta</taxon>
        <taxon>Embryophyta</taxon>
        <taxon>Tracheophyta</taxon>
        <taxon>Spermatophyta</taxon>
        <taxon>Magnoliopsida</taxon>
        <taxon>eudicotyledons</taxon>
        <taxon>Gunneridae</taxon>
        <taxon>Pentapetalae</taxon>
        <taxon>rosids</taxon>
        <taxon>fabids</taxon>
        <taxon>Fabales</taxon>
        <taxon>Fabaceae</taxon>
        <taxon>Papilionoideae</taxon>
        <taxon>50 kb inversion clade</taxon>
        <taxon>NPAAA clade</taxon>
        <taxon>Hologalegina</taxon>
        <taxon>IRL clade</taxon>
        <taxon>Trifolieae</taxon>
        <taxon>Trifolium</taxon>
    </lineage>
</organism>
<keyword evidence="3" id="KW-1185">Reference proteome</keyword>
<sequence length="109" mass="11789">PWKKAVVLDPGWKEDSWGDEQWATGGSANIQPSVLKKEAPIPASLNPWNVLNQESSSSSSPTTVMRSLTSGKQTESRDISTRLESSSGSANGGNLDAREDSEVVDDWEK</sequence>
<dbReference type="AlphaFoldDB" id="A0A392S8P6"/>
<feature type="compositionally biased region" description="Polar residues" evidence="1">
    <location>
        <begin position="61"/>
        <end position="73"/>
    </location>
</feature>